<dbReference type="PANTHER" id="PTHR34219:SF4">
    <property type="entry name" value="PEPSY DOMAIN-CONTAINING PROTEIN"/>
    <property type="match status" value="1"/>
</dbReference>
<keyword evidence="3" id="KW-1185">Reference proteome</keyword>
<reference evidence="3" key="1">
    <citation type="submission" date="2017-01" db="EMBL/GenBank/DDBJ databases">
        <authorList>
            <person name="Varghese N."/>
            <person name="Submissions S."/>
        </authorList>
    </citation>
    <scope>NUCLEOTIDE SEQUENCE [LARGE SCALE GENOMIC DNA]</scope>
    <source>
        <strain evidence="3">DSM 21768</strain>
    </source>
</reference>
<feature type="transmembrane region" description="Helical" evidence="1">
    <location>
        <begin position="454"/>
        <end position="472"/>
    </location>
</feature>
<sequence length="528" mass="59913">MMNTKTKQAVKKANFRQILAPVHTWTGLILGWLLFLIFFMGTLSYFKDEINIWSMPHIYQQIGKSQDWQLAAAAEYAVRNYPDAKQMFIDSGDDRSPLTIRVQPSNDRNNVLQLVASQDGRFVSADNYSQGGEFFYRLHFDLHYMPVRYARYLVGFASMMMLIAIITGVVIHKKFFADFFTFRAKKGQRSWLDAHNALSVLPLPFHFFITFTGIITLVGMYLPFSEKVAGVSGDARAPFLAFDWWAKPSEGVKPSPPPDIYQLIDKSKKSWKIQSDYAIARISINYPNTSDMTVAIEADVDKQFSVIRPFYVYNQQSALIRQTPPIPSGVLAQTALVGLHEGKVADYWLRVILFILGALGVGMIATGLVLWTIKRKEKLKAHQQAGFGFVLVDGLNIATIMGLPLATVVFLWANRILPSQYLGRDNAEILIFFITWAAALVLAFILPKKLAWAFLGYATALALLLLPVVSMVMTDRGFVDSWINKDWLFVIADILFVLFALLFCYIAHKIWQYQPPTRPKKRSAMEQL</sequence>
<evidence type="ECO:0000256" key="1">
    <source>
        <dbReference type="SAM" id="Phobius"/>
    </source>
</evidence>
<accession>A0A1N7E1K4</accession>
<keyword evidence="1" id="KW-1133">Transmembrane helix</keyword>
<feature type="transmembrane region" description="Helical" evidence="1">
    <location>
        <begin position="152"/>
        <end position="176"/>
    </location>
</feature>
<dbReference type="Pfam" id="PF03929">
    <property type="entry name" value="PepSY_TM"/>
    <property type="match status" value="1"/>
</dbReference>
<organism evidence="2 3">
    <name type="scientific">Moraxella cuniculi DSM 21768</name>
    <dbReference type="NCBI Taxonomy" id="1122245"/>
    <lineage>
        <taxon>Bacteria</taxon>
        <taxon>Pseudomonadati</taxon>
        <taxon>Pseudomonadota</taxon>
        <taxon>Gammaproteobacteria</taxon>
        <taxon>Moraxellales</taxon>
        <taxon>Moraxellaceae</taxon>
        <taxon>Moraxella</taxon>
    </lineage>
</organism>
<dbReference type="STRING" id="34061.B0189_08070"/>
<dbReference type="Proteomes" id="UP000187495">
    <property type="component" value="Unassembled WGS sequence"/>
</dbReference>
<proteinExistence type="predicted"/>
<feature type="transmembrane region" description="Helical" evidence="1">
    <location>
        <begin position="21"/>
        <end position="46"/>
    </location>
</feature>
<keyword evidence="1" id="KW-0812">Transmembrane</keyword>
<feature type="transmembrane region" description="Helical" evidence="1">
    <location>
        <begin position="197"/>
        <end position="222"/>
    </location>
</feature>
<name>A0A1N7E1K4_9GAMM</name>
<keyword evidence="1" id="KW-0472">Membrane</keyword>
<protein>
    <submittedName>
        <fullName evidence="2">Uncharacterized iron-regulated membrane protein</fullName>
    </submittedName>
</protein>
<feature type="transmembrane region" description="Helical" evidence="1">
    <location>
        <begin position="487"/>
        <end position="508"/>
    </location>
</feature>
<dbReference type="PANTHER" id="PTHR34219">
    <property type="entry name" value="IRON-REGULATED INNER MEMBRANE PROTEIN-RELATED"/>
    <property type="match status" value="1"/>
</dbReference>
<evidence type="ECO:0000313" key="3">
    <source>
        <dbReference type="Proteomes" id="UP000187495"/>
    </source>
</evidence>
<feature type="transmembrane region" description="Helical" evidence="1">
    <location>
        <begin position="385"/>
        <end position="413"/>
    </location>
</feature>
<feature type="transmembrane region" description="Helical" evidence="1">
    <location>
        <begin position="429"/>
        <end position="447"/>
    </location>
</feature>
<evidence type="ECO:0000313" key="2">
    <source>
        <dbReference type="EMBL" id="SIR81987.1"/>
    </source>
</evidence>
<feature type="transmembrane region" description="Helical" evidence="1">
    <location>
        <begin position="347"/>
        <end position="373"/>
    </location>
</feature>
<dbReference type="AlphaFoldDB" id="A0A1N7E1K4"/>
<dbReference type="EMBL" id="FTNU01000003">
    <property type="protein sequence ID" value="SIR81987.1"/>
    <property type="molecule type" value="Genomic_DNA"/>
</dbReference>
<dbReference type="InterPro" id="IPR005625">
    <property type="entry name" value="PepSY-ass_TM"/>
</dbReference>
<gene>
    <name evidence="2" type="ORF">SAMN02745664_1032</name>
</gene>